<gene>
    <name evidence="4" type="ORF">RHTO0S_21e02234g</name>
</gene>
<sequence length="498" mass="55869">MTVEDCSTETQPGAVGDSAATSANSEATTTSHAPALDPSASDFVPSQSPPSDPPTPEPSENPYLAAYWAVLFALEQLESGFAVDAYMTLLRASPFSSQPAKPTQVSKLVAHVGKIRFQLGTGRFEQAIDELDKGEELWNAPEGRMGGQVQGVPWEAKVFRLKALEGLEDYERLLEYADELIDDNPDDSPVAYYYRSLAHYHLGDLDEAEKSANEASEQAGIRKIEGLDSLLDRISRISTLKKAGNDAFNASRYDQAIEKYTEALSVDRNNNAIRAVLYTNRGIAHSKKANKTQAMSDYRSSNSLSPRYLKPYRLLATLYRKSNDLYSALDYLNRALRQPGLEGEEREAVERERDEVAREKKAQEARERQEREEKRRREQQEREERRRRDKAARETNHYTVLGIAVGATQSQIRIAYRKKALETHPDKGGCEEKFKRVQAAYEALCGKSGGRAYGGRSDDGGRNSYSRSYSSRHYDADDVDSPDEYYSDEDDEYDSGDL</sequence>
<proteinExistence type="predicted"/>
<dbReference type="Pfam" id="PF00226">
    <property type="entry name" value="DnaJ"/>
    <property type="match status" value="1"/>
</dbReference>
<name>A0A061BLV5_RHOTO</name>
<dbReference type="PROSITE" id="PS50005">
    <property type="entry name" value="TPR"/>
    <property type="match status" value="1"/>
</dbReference>
<evidence type="ECO:0000256" key="2">
    <source>
        <dbReference type="SAM" id="MobiDB-lite"/>
    </source>
</evidence>
<reference evidence="4" key="1">
    <citation type="journal article" date="2014" name="Genome Announc.">
        <title>Draft genome sequence of Rhodosporidium toruloides CECT1137, an oleaginous yeast of biotechnological interest.</title>
        <authorList>
            <person name="Morin N."/>
            <person name="Calcas X."/>
            <person name="Devillers H."/>
            <person name="Durrens P."/>
            <person name="Sherman D.J."/>
            <person name="Nicaud J.-M."/>
            <person name="Neuveglise C."/>
        </authorList>
    </citation>
    <scope>NUCLEOTIDE SEQUENCE</scope>
    <source>
        <strain evidence="4">CECT1137</strain>
    </source>
</reference>
<evidence type="ECO:0000256" key="1">
    <source>
        <dbReference type="PROSITE-ProRule" id="PRU00339"/>
    </source>
</evidence>
<evidence type="ECO:0000313" key="4">
    <source>
        <dbReference type="EMBL" id="CDR48946.1"/>
    </source>
</evidence>
<evidence type="ECO:0000259" key="3">
    <source>
        <dbReference type="PROSITE" id="PS50076"/>
    </source>
</evidence>
<dbReference type="SUPFAM" id="SSF48452">
    <property type="entry name" value="TPR-like"/>
    <property type="match status" value="2"/>
</dbReference>
<feature type="repeat" description="TPR" evidence="1">
    <location>
        <begin position="237"/>
        <end position="270"/>
    </location>
</feature>
<dbReference type="OrthoDB" id="10250354at2759"/>
<feature type="compositionally biased region" description="Pro residues" evidence="2">
    <location>
        <begin position="47"/>
        <end position="59"/>
    </location>
</feature>
<protein>
    <submittedName>
        <fullName evidence="4">RHTO0S21e02234g1_1</fullName>
    </submittedName>
</protein>
<dbReference type="AlphaFoldDB" id="A0A061BLV5"/>
<dbReference type="SMART" id="SM00271">
    <property type="entry name" value="DnaJ"/>
    <property type="match status" value="1"/>
</dbReference>
<dbReference type="InterPro" id="IPR001623">
    <property type="entry name" value="DnaJ_domain"/>
</dbReference>
<dbReference type="PANTHER" id="PTHR44200">
    <property type="entry name" value="DNAJ HOMOLOG SUBFAMILY C MEMBER 7"/>
    <property type="match status" value="1"/>
</dbReference>
<dbReference type="EMBL" id="LK052956">
    <property type="protein sequence ID" value="CDR48946.1"/>
    <property type="molecule type" value="Genomic_DNA"/>
</dbReference>
<dbReference type="PANTHER" id="PTHR44200:SF1">
    <property type="entry name" value="DNAJ HOMOLOG SUBFAMILY C MEMBER 7"/>
    <property type="match status" value="1"/>
</dbReference>
<feature type="compositionally biased region" description="Low complexity" evidence="2">
    <location>
        <begin position="18"/>
        <end position="31"/>
    </location>
</feature>
<feature type="domain" description="J" evidence="3">
    <location>
        <begin position="396"/>
        <end position="469"/>
    </location>
</feature>
<organism evidence="4">
    <name type="scientific">Rhodotorula toruloides</name>
    <name type="common">Yeast</name>
    <name type="synonym">Rhodosporidium toruloides</name>
    <dbReference type="NCBI Taxonomy" id="5286"/>
    <lineage>
        <taxon>Eukaryota</taxon>
        <taxon>Fungi</taxon>
        <taxon>Dikarya</taxon>
        <taxon>Basidiomycota</taxon>
        <taxon>Pucciniomycotina</taxon>
        <taxon>Microbotryomycetes</taxon>
        <taxon>Sporidiobolales</taxon>
        <taxon>Sporidiobolaceae</taxon>
        <taxon>Rhodotorula</taxon>
    </lineage>
</organism>
<dbReference type="InterPro" id="IPR036869">
    <property type="entry name" value="J_dom_sf"/>
</dbReference>
<feature type="region of interest" description="Disordered" evidence="2">
    <location>
        <begin position="1"/>
        <end position="60"/>
    </location>
</feature>
<feature type="compositionally biased region" description="Basic and acidic residues" evidence="2">
    <location>
        <begin position="346"/>
        <end position="393"/>
    </location>
</feature>
<dbReference type="InterPro" id="IPR019734">
    <property type="entry name" value="TPR_rpt"/>
</dbReference>
<dbReference type="SUPFAM" id="SSF46565">
    <property type="entry name" value="Chaperone J-domain"/>
    <property type="match status" value="1"/>
</dbReference>
<keyword evidence="1" id="KW-0802">TPR repeat</keyword>
<dbReference type="PROSITE" id="PS50076">
    <property type="entry name" value="DNAJ_2"/>
    <property type="match status" value="1"/>
</dbReference>
<dbReference type="SMART" id="SM00028">
    <property type="entry name" value="TPR"/>
    <property type="match status" value="4"/>
</dbReference>
<dbReference type="Gene3D" id="1.25.40.10">
    <property type="entry name" value="Tetratricopeptide repeat domain"/>
    <property type="match status" value="2"/>
</dbReference>
<feature type="region of interest" description="Disordered" evidence="2">
    <location>
        <begin position="446"/>
        <end position="498"/>
    </location>
</feature>
<dbReference type="CDD" id="cd06257">
    <property type="entry name" value="DnaJ"/>
    <property type="match status" value="1"/>
</dbReference>
<dbReference type="Gene3D" id="1.10.287.110">
    <property type="entry name" value="DnaJ domain"/>
    <property type="match status" value="1"/>
</dbReference>
<feature type="compositionally biased region" description="Acidic residues" evidence="2">
    <location>
        <begin position="477"/>
        <end position="498"/>
    </location>
</feature>
<dbReference type="InterPro" id="IPR011990">
    <property type="entry name" value="TPR-like_helical_dom_sf"/>
</dbReference>
<dbReference type="InterPro" id="IPR052758">
    <property type="entry name" value="SRC_co-chaperone"/>
</dbReference>
<feature type="region of interest" description="Disordered" evidence="2">
    <location>
        <begin position="341"/>
        <end position="393"/>
    </location>
</feature>
<accession>A0A061BLV5</accession>